<dbReference type="Pfam" id="PF00498">
    <property type="entry name" value="FHA"/>
    <property type="match status" value="1"/>
</dbReference>
<dbReference type="InterPro" id="IPR052026">
    <property type="entry name" value="ExeA_AAA_ATPase_DNA-bind"/>
</dbReference>
<dbReference type="Gene3D" id="2.60.200.20">
    <property type="match status" value="1"/>
</dbReference>
<feature type="domain" description="FHA" evidence="2">
    <location>
        <begin position="321"/>
        <end position="370"/>
    </location>
</feature>
<dbReference type="PANTHER" id="PTHR35894:SF1">
    <property type="entry name" value="PHOSPHORIBULOKINASE _ URIDINE KINASE FAMILY"/>
    <property type="match status" value="1"/>
</dbReference>
<dbReference type="AlphaFoldDB" id="A0A841HM43"/>
<dbReference type="SMART" id="SM00240">
    <property type="entry name" value="FHA"/>
    <property type="match status" value="1"/>
</dbReference>
<organism evidence="3 4">
    <name type="scientific">Povalibacter uvarum</name>
    <dbReference type="NCBI Taxonomy" id="732238"/>
    <lineage>
        <taxon>Bacteria</taxon>
        <taxon>Pseudomonadati</taxon>
        <taxon>Pseudomonadota</taxon>
        <taxon>Gammaproteobacteria</taxon>
        <taxon>Steroidobacterales</taxon>
        <taxon>Steroidobacteraceae</taxon>
        <taxon>Povalibacter</taxon>
    </lineage>
</organism>
<evidence type="ECO:0000259" key="2">
    <source>
        <dbReference type="PROSITE" id="PS50006"/>
    </source>
</evidence>
<keyword evidence="4" id="KW-1185">Reference proteome</keyword>
<dbReference type="InterPro" id="IPR003593">
    <property type="entry name" value="AAA+_ATPase"/>
</dbReference>
<dbReference type="Pfam" id="PF13401">
    <property type="entry name" value="AAA_22"/>
    <property type="match status" value="1"/>
</dbReference>
<name>A0A841HM43_9GAMM</name>
<sequence>MYLELFKLHELPFRLTPDPQFLYLSKHHARAKAYMESTIWFTDGFVVITGEIGAGKTTLIETFLKELEKDVVVAQINQTQVSALEFLQSVLVQFGFQPFKMKKAELLSTLNDFLVEQYSNGRRVLLIVDEAQNLSNKVLEEIRLLSGIETTKEKVLRIILAGQPELNDKLNSQGLVQLAQRIRLRFHLTPLSKNDTAAYIQHRLEVAGSQGREIFEADTYPLIYRYTGGIPRLVNTLCDTSMMAAYGQDRDVVKVEDVRSAIDEMQWIEYAERSVKLHVLGTAAPALPLDATGERRIVLGRILVGVNGATVAERELTVGRFIIGRTSDNDLQIDSKFISRHHAQIITTQQTCVLEDLNSTNGIHVRSKRVRRRILNDGDVVQIGQHEIMYFDERLSRTRVIPDTEDDAVPMVRSASPASRPVQSVAEEEDE</sequence>
<dbReference type="EMBL" id="JACHHZ010000003">
    <property type="protein sequence ID" value="MBB6094311.1"/>
    <property type="molecule type" value="Genomic_DNA"/>
</dbReference>
<comment type="caution">
    <text evidence="3">The sequence shown here is derived from an EMBL/GenBank/DDBJ whole genome shotgun (WGS) entry which is preliminary data.</text>
</comment>
<dbReference type="SUPFAM" id="SSF52540">
    <property type="entry name" value="P-loop containing nucleoside triphosphate hydrolases"/>
    <property type="match status" value="1"/>
</dbReference>
<dbReference type="GO" id="GO:0016887">
    <property type="term" value="F:ATP hydrolysis activity"/>
    <property type="evidence" value="ECO:0007669"/>
    <property type="project" value="InterPro"/>
</dbReference>
<dbReference type="Proteomes" id="UP000588068">
    <property type="component" value="Unassembled WGS sequence"/>
</dbReference>
<proteinExistence type="predicted"/>
<evidence type="ECO:0000256" key="1">
    <source>
        <dbReference type="SAM" id="MobiDB-lite"/>
    </source>
</evidence>
<accession>A0A841HM43</accession>
<evidence type="ECO:0000313" key="4">
    <source>
        <dbReference type="Proteomes" id="UP000588068"/>
    </source>
</evidence>
<evidence type="ECO:0000313" key="3">
    <source>
        <dbReference type="EMBL" id="MBB6094311.1"/>
    </source>
</evidence>
<dbReference type="RefSeq" id="WP_184333466.1">
    <property type="nucleotide sequence ID" value="NZ_JACHHZ010000003.1"/>
</dbReference>
<feature type="region of interest" description="Disordered" evidence="1">
    <location>
        <begin position="410"/>
        <end position="431"/>
    </location>
</feature>
<dbReference type="InterPro" id="IPR049945">
    <property type="entry name" value="AAA_22"/>
</dbReference>
<reference evidence="3 4" key="1">
    <citation type="submission" date="2020-08" db="EMBL/GenBank/DDBJ databases">
        <title>Genomic Encyclopedia of Type Strains, Phase IV (KMG-IV): sequencing the most valuable type-strain genomes for metagenomic binning, comparative biology and taxonomic classification.</title>
        <authorList>
            <person name="Goeker M."/>
        </authorList>
    </citation>
    <scope>NUCLEOTIDE SEQUENCE [LARGE SCALE GENOMIC DNA]</scope>
    <source>
        <strain evidence="3 4">DSM 26723</strain>
    </source>
</reference>
<dbReference type="CDD" id="cd00060">
    <property type="entry name" value="FHA"/>
    <property type="match status" value="1"/>
</dbReference>
<dbReference type="PANTHER" id="PTHR35894">
    <property type="entry name" value="GENERAL SECRETION PATHWAY PROTEIN A-RELATED"/>
    <property type="match status" value="1"/>
</dbReference>
<dbReference type="Gene3D" id="3.40.50.300">
    <property type="entry name" value="P-loop containing nucleotide triphosphate hydrolases"/>
    <property type="match status" value="1"/>
</dbReference>
<dbReference type="InterPro" id="IPR008984">
    <property type="entry name" value="SMAD_FHA_dom_sf"/>
</dbReference>
<dbReference type="SUPFAM" id="SSF49879">
    <property type="entry name" value="SMAD/FHA domain"/>
    <property type="match status" value="1"/>
</dbReference>
<protein>
    <submittedName>
        <fullName evidence="3">Type II secretory pathway predicted ATPase ExeA</fullName>
    </submittedName>
</protein>
<dbReference type="InterPro" id="IPR000253">
    <property type="entry name" value="FHA_dom"/>
</dbReference>
<dbReference type="InterPro" id="IPR027417">
    <property type="entry name" value="P-loop_NTPase"/>
</dbReference>
<dbReference type="SMART" id="SM00382">
    <property type="entry name" value="AAA"/>
    <property type="match status" value="1"/>
</dbReference>
<dbReference type="PROSITE" id="PS50006">
    <property type="entry name" value="FHA_DOMAIN"/>
    <property type="match status" value="1"/>
</dbReference>
<gene>
    <name evidence="3" type="ORF">HNQ60_003192</name>
</gene>